<dbReference type="InterPro" id="IPR000073">
    <property type="entry name" value="AB_hydrolase_1"/>
</dbReference>
<dbReference type="OrthoDB" id="6431331at2759"/>
<evidence type="ECO:0000313" key="3">
    <source>
        <dbReference type="EMBL" id="KAJ0205773.1"/>
    </source>
</evidence>
<dbReference type="SUPFAM" id="SSF53474">
    <property type="entry name" value="alpha/beta-Hydrolases"/>
    <property type="match status" value="1"/>
</dbReference>
<feature type="chain" id="PRO_5040175839" description="AB hydrolase-1 domain-containing protein" evidence="1">
    <location>
        <begin position="21"/>
        <end position="309"/>
    </location>
</feature>
<keyword evidence="1" id="KW-0732">Signal</keyword>
<feature type="domain" description="AB hydrolase-1" evidence="2">
    <location>
        <begin position="58"/>
        <end position="183"/>
    </location>
</feature>
<proteinExistence type="predicted"/>
<dbReference type="Pfam" id="PF00561">
    <property type="entry name" value="Abhydrolase_1"/>
    <property type="match status" value="1"/>
</dbReference>
<accession>A0A9R1VIQ6</accession>
<reference evidence="3 4" key="1">
    <citation type="journal article" date="2017" name="Nat. Commun.">
        <title>Genome assembly with in vitro proximity ligation data and whole-genome triplication in lettuce.</title>
        <authorList>
            <person name="Reyes-Chin-Wo S."/>
            <person name="Wang Z."/>
            <person name="Yang X."/>
            <person name="Kozik A."/>
            <person name="Arikit S."/>
            <person name="Song C."/>
            <person name="Xia L."/>
            <person name="Froenicke L."/>
            <person name="Lavelle D.O."/>
            <person name="Truco M.J."/>
            <person name="Xia R."/>
            <person name="Zhu S."/>
            <person name="Xu C."/>
            <person name="Xu H."/>
            <person name="Xu X."/>
            <person name="Cox K."/>
            <person name="Korf I."/>
            <person name="Meyers B.C."/>
            <person name="Michelmore R.W."/>
        </authorList>
    </citation>
    <scope>NUCLEOTIDE SEQUENCE [LARGE SCALE GENOMIC DNA]</scope>
    <source>
        <strain evidence="4">cv. Salinas</strain>
        <tissue evidence="3">Seedlings</tissue>
    </source>
</reference>
<evidence type="ECO:0000313" key="4">
    <source>
        <dbReference type="Proteomes" id="UP000235145"/>
    </source>
</evidence>
<feature type="signal peptide" evidence="1">
    <location>
        <begin position="1"/>
        <end position="20"/>
    </location>
</feature>
<dbReference type="AlphaFoldDB" id="A0A9R1VIQ6"/>
<dbReference type="GO" id="GO:0016787">
    <property type="term" value="F:hydrolase activity"/>
    <property type="evidence" value="ECO:0007669"/>
    <property type="project" value="UniProtKB-ARBA"/>
</dbReference>
<dbReference type="PANTHER" id="PTHR43139:SF22">
    <property type="entry name" value="AB HYDROLASE-1 DOMAIN-CONTAINING PROTEIN"/>
    <property type="match status" value="1"/>
</dbReference>
<evidence type="ECO:0000259" key="2">
    <source>
        <dbReference type="Pfam" id="PF00561"/>
    </source>
</evidence>
<dbReference type="InterPro" id="IPR052370">
    <property type="entry name" value="Meta-cleavage_hydrolase"/>
</dbReference>
<organism evidence="3 4">
    <name type="scientific">Lactuca sativa</name>
    <name type="common">Garden lettuce</name>
    <dbReference type="NCBI Taxonomy" id="4236"/>
    <lineage>
        <taxon>Eukaryota</taxon>
        <taxon>Viridiplantae</taxon>
        <taxon>Streptophyta</taxon>
        <taxon>Embryophyta</taxon>
        <taxon>Tracheophyta</taxon>
        <taxon>Spermatophyta</taxon>
        <taxon>Magnoliopsida</taxon>
        <taxon>eudicotyledons</taxon>
        <taxon>Gunneridae</taxon>
        <taxon>Pentapetalae</taxon>
        <taxon>asterids</taxon>
        <taxon>campanulids</taxon>
        <taxon>Asterales</taxon>
        <taxon>Asteraceae</taxon>
        <taxon>Cichorioideae</taxon>
        <taxon>Cichorieae</taxon>
        <taxon>Lactucinae</taxon>
        <taxon>Lactuca</taxon>
    </lineage>
</organism>
<dbReference type="PRINTS" id="PR00111">
    <property type="entry name" value="ABHYDROLASE"/>
</dbReference>
<comment type="caution">
    <text evidence="3">The sequence shown here is derived from an EMBL/GenBank/DDBJ whole genome shotgun (WGS) entry which is preliminary data.</text>
</comment>
<evidence type="ECO:0000256" key="1">
    <source>
        <dbReference type="SAM" id="SignalP"/>
    </source>
</evidence>
<name>A0A9R1VIQ6_LACSA</name>
<dbReference type="EMBL" id="NBSK02000005">
    <property type="protein sequence ID" value="KAJ0205773.1"/>
    <property type="molecule type" value="Genomic_DNA"/>
</dbReference>
<sequence>MGNVFVVLTPLIHGIVKLAGLTPQTIEIEPGTLMNIWVPKEIVTKYDGKIVYVPPTKPAVLLLHSFAMDGIFTWFLQVLALTREYSVYVPDFLFFGGSITDRNERSASFQAEFVAKGLKKLRVENVTLVGLSYGGMVGFKIAHLYPNLVKSMVMSATVTELTESISLDSYKRLGLSSWSDLLMPSTVEGLKRMFSVGFHKLPWLPDFFYRNILETMFSNRKERNELLDCLVVPDTDVTSDPDYSQAIHMLWGDDDKIFDLDLANTMKIRLGEKATLDWIKDAGHLVPLEKPFTYNKRLKSILECVTKDQ</sequence>
<dbReference type="InterPro" id="IPR029058">
    <property type="entry name" value="AB_hydrolase_fold"/>
</dbReference>
<dbReference type="Gene3D" id="3.40.50.1820">
    <property type="entry name" value="alpha/beta hydrolase"/>
    <property type="match status" value="1"/>
</dbReference>
<gene>
    <name evidence="3" type="ORF">LSAT_V11C500271670</name>
</gene>
<dbReference type="Proteomes" id="UP000235145">
    <property type="component" value="Unassembled WGS sequence"/>
</dbReference>
<protein>
    <recommendedName>
        <fullName evidence="2">AB hydrolase-1 domain-containing protein</fullName>
    </recommendedName>
</protein>
<dbReference type="PANTHER" id="PTHR43139">
    <property type="entry name" value="SI:DKEY-122A22.2"/>
    <property type="match status" value="1"/>
</dbReference>
<keyword evidence="4" id="KW-1185">Reference proteome</keyword>